<keyword evidence="5" id="KW-1185">Reference proteome</keyword>
<evidence type="ECO:0000313" key="4">
    <source>
        <dbReference type="EMBL" id="GHB95582.1"/>
    </source>
</evidence>
<dbReference type="InterPro" id="IPR018392">
    <property type="entry name" value="LysM"/>
</dbReference>
<proteinExistence type="predicted"/>
<dbReference type="Pfam" id="PF01476">
    <property type="entry name" value="LysM"/>
    <property type="match status" value="1"/>
</dbReference>
<organism evidence="4 5">
    <name type="scientific">Cerasicoccus arenae</name>
    <dbReference type="NCBI Taxonomy" id="424488"/>
    <lineage>
        <taxon>Bacteria</taxon>
        <taxon>Pseudomonadati</taxon>
        <taxon>Verrucomicrobiota</taxon>
        <taxon>Opitutia</taxon>
        <taxon>Puniceicoccales</taxon>
        <taxon>Cerasicoccaceae</taxon>
        <taxon>Cerasicoccus</taxon>
    </lineage>
</organism>
<comment type="caution">
    <text evidence="4">The sequence shown here is derived from an EMBL/GenBank/DDBJ whole genome shotgun (WGS) entry which is preliminary data.</text>
</comment>
<accession>A0A8J3DG15</accession>
<reference evidence="4" key="1">
    <citation type="journal article" date="2014" name="Int. J. Syst. Evol. Microbiol.">
        <title>Complete genome sequence of Corynebacterium casei LMG S-19264T (=DSM 44701T), isolated from a smear-ripened cheese.</title>
        <authorList>
            <consortium name="US DOE Joint Genome Institute (JGI-PGF)"/>
            <person name="Walter F."/>
            <person name="Albersmeier A."/>
            <person name="Kalinowski J."/>
            <person name="Ruckert C."/>
        </authorList>
    </citation>
    <scope>NUCLEOTIDE SEQUENCE</scope>
    <source>
        <strain evidence="4">KCTC 12870</strain>
    </source>
</reference>
<reference evidence="4" key="2">
    <citation type="submission" date="2020-09" db="EMBL/GenBank/DDBJ databases">
        <authorList>
            <person name="Sun Q."/>
            <person name="Kim S."/>
        </authorList>
    </citation>
    <scope>NUCLEOTIDE SEQUENCE</scope>
    <source>
        <strain evidence="4">KCTC 12870</strain>
    </source>
</reference>
<dbReference type="RefSeq" id="WP_189512340.1">
    <property type="nucleotide sequence ID" value="NZ_BMXG01000004.1"/>
</dbReference>
<dbReference type="SUPFAM" id="SSF54106">
    <property type="entry name" value="LysM domain"/>
    <property type="match status" value="1"/>
</dbReference>
<name>A0A8J3DG15_9BACT</name>
<dbReference type="Proteomes" id="UP000642829">
    <property type="component" value="Unassembled WGS sequence"/>
</dbReference>
<protein>
    <recommendedName>
        <fullName evidence="3">LysM domain-containing protein</fullName>
    </recommendedName>
</protein>
<keyword evidence="1" id="KW-0175">Coiled coil</keyword>
<evidence type="ECO:0000313" key="5">
    <source>
        <dbReference type="Proteomes" id="UP000642829"/>
    </source>
</evidence>
<feature type="signal peptide" evidence="2">
    <location>
        <begin position="1"/>
        <end position="19"/>
    </location>
</feature>
<evidence type="ECO:0000256" key="1">
    <source>
        <dbReference type="SAM" id="Coils"/>
    </source>
</evidence>
<dbReference type="AlphaFoldDB" id="A0A8J3DG15"/>
<dbReference type="SMART" id="SM00257">
    <property type="entry name" value="LysM"/>
    <property type="match status" value="1"/>
</dbReference>
<dbReference type="PANTHER" id="PTHR33734">
    <property type="entry name" value="LYSM DOMAIN-CONTAINING GPI-ANCHORED PROTEIN 2"/>
    <property type="match status" value="1"/>
</dbReference>
<keyword evidence="2" id="KW-0732">Signal</keyword>
<feature type="coiled-coil region" evidence="1">
    <location>
        <begin position="31"/>
        <end position="65"/>
    </location>
</feature>
<sequence>MYRIFFLFLGLIWPIFACAQNSSFARMNQDMLILSEQVGQLRLQVEELQRQQVQMMKNYEQLLKQQSALSLSVNSFVAETETKLSALPEREAALKREIGAEVSKQIEKLATETQKAINLLAQAKNSTPSVSPQMNFSEDYPSTGFSHVVKSGETISGIARQYGSTTRDIMNANRIASATSLKAGETIFVPVKQE</sequence>
<dbReference type="InterPro" id="IPR036779">
    <property type="entry name" value="LysM_dom_sf"/>
</dbReference>
<feature type="domain" description="LysM" evidence="3">
    <location>
        <begin position="145"/>
        <end position="189"/>
    </location>
</feature>
<dbReference type="EMBL" id="BMXG01000004">
    <property type="protein sequence ID" value="GHB95582.1"/>
    <property type="molecule type" value="Genomic_DNA"/>
</dbReference>
<gene>
    <name evidence="4" type="ORF">GCM10007047_09250</name>
</gene>
<dbReference type="PROSITE" id="PS51782">
    <property type="entry name" value="LYSM"/>
    <property type="match status" value="1"/>
</dbReference>
<feature type="chain" id="PRO_5035205840" description="LysM domain-containing protein" evidence="2">
    <location>
        <begin position="20"/>
        <end position="194"/>
    </location>
</feature>
<dbReference type="CDD" id="cd00118">
    <property type="entry name" value="LysM"/>
    <property type="match status" value="1"/>
</dbReference>
<evidence type="ECO:0000256" key="2">
    <source>
        <dbReference type="SAM" id="SignalP"/>
    </source>
</evidence>
<dbReference type="PANTHER" id="PTHR33734:SF22">
    <property type="entry name" value="MEMBRANE-BOUND LYTIC MUREIN TRANSGLYCOSYLASE D"/>
    <property type="match status" value="1"/>
</dbReference>
<evidence type="ECO:0000259" key="3">
    <source>
        <dbReference type="PROSITE" id="PS51782"/>
    </source>
</evidence>
<dbReference type="Gene3D" id="3.10.350.10">
    <property type="entry name" value="LysM domain"/>
    <property type="match status" value="1"/>
</dbReference>